<dbReference type="InterPro" id="IPR017911">
    <property type="entry name" value="MacB-like_ATP-bd"/>
</dbReference>
<comment type="caution">
    <text evidence="6">The sequence shown here is derived from an EMBL/GenBank/DDBJ whole genome shotgun (WGS) entry which is preliminary data.</text>
</comment>
<proteinExistence type="inferred from homology"/>
<feature type="domain" description="ABC transporter" evidence="5">
    <location>
        <begin position="6"/>
        <end position="234"/>
    </location>
</feature>
<dbReference type="Gene3D" id="3.40.50.300">
    <property type="entry name" value="P-loop containing nucleotide triphosphate hydrolases"/>
    <property type="match status" value="1"/>
</dbReference>
<dbReference type="PROSITE" id="PS50893">
    <property type="entry name" value="ABC_TRANSPORTER_2"/>
    <property type="match status" value="1"/>
</dbReference>
<protein>
    <submittedName>
        <fullName evidence="6">Lipoprotein-releasing system ATP-binding protein LolD</fullName>
    </submittedName>
</protein>
<dbReference type="PANTHER" id="PTHR42798:SF2">
    <property type="entry name" value="ABC TRANSPORTER ATP-BINDING PROTEIN MG467-RELATED"/>
    <property type="match status" value="1"/>
</dbReference>
<dbReference type="InterPro" id="IPR003439">
    <property type="entry name" value="ABC_transporter-like_ATP-bd"/>
</dbReference>
<dbReference type="InterPro" id="IPR003593">
    <property type="entry name" value="AAA+_ATPase"/>
</dbReference>
<name>A0AA35TCH4_GEOBA</name>
<comment type="similarity">
    <text evidence="1">Belongs to the ABC transporter superfamily.</text>
</comment>
<dbReference type="PROSITE" id="PS00211">
    <property type="entry name" value="ABC_TRANSPORTER_1"/>
    <property type="match status" value="1"/>
</dbReference>
<evidence type="ECO:0000259" key="5">
    <source>
        <dbReference type="PROSITE" id="PS50893"/>
    </source>
</evidence>
<dbReference type="GO" id="GO:0098796">
    <property type="term" value="C:membrane protein complex"/>
    <property type="evidence" value="ECO:0007669"/>
    <property type="project" value="UniProtKB-ARBA"/>
</dbReference>
<dbReference type="CDD" id="cd03255">
    <property type="entry name" value="ABC_MJ0796_LolCDE_FtsE"/>
    <property type="match status" value="1"/>
</dbReference>
<dbReference type="InterPro" id="IPR027417">
    <property type="entry name" value="P-loop_NTPase"/>
</dbReference>
<dbReference type="GO" id="GO:0016887">
    <property type="term" value="F:ATP hydrolysis activity"/>
    <property type="evidence" value="ECO:0007669"/>
    <property type="project" value="InterPro"/>
</dbReference>
<gene>
    <name evidence="6" type="ORF">GBAR_LOCUS25132</name>
</gene>
<dbReference type="InterPro" id="IPR017871">
    <property type="entry name" value="ABC_transporter-like_CS"/>
</dbReference>
<dbReference type="GO" id="GO:0022857">
    <property type="term" value="F:transmembrane transporter activity"/>
    <property type="evidence" value="ECO:0007669"/>
    <property type="project" value="UniProtKB-ARBA"/>
</dbReference>
<evidence type="ECO:0000256" key="4">
    <source>
        <dbReference type="ARBA" id="ARBA00022840"/>
    </source>
</evidence>
<keyword evidence="4 6" id="KW-0067">ATP-binding</keyword>
<dbReference type="GO" id="GO:0005524">
    <property type="term" value="F:ATP binding"/>
    <property type="evidence" value="ECO:0007669"/>
    <property type="project" value="UniProtKB-KW"/>
</dbReference>
<dbReference type="FunFam" id="3.40.50.300:FF:000032">
    <property type="entry name" value="Export ABC transporter ATP-binding protein"/>
    <property type="match status" value="1"/>
</dbReference>
<keyword evidence="2" id="KW-0813">Transport</keyword>
<dbReference type="Proteomes" id="UP001174909">
    <property type="component" value="Unassembled WGS sequence"/>
</dbReference>
<dbReference type="PANTHER" id="PTHR42798">
    <property type="entry name" value="LIPOPROTEIN-RELEASING SYSTEM ATP-BINDING PROTEIN LOLD"/>
    <property type="match status" value="1"/>
</dbReference>
<reference evidence="6" key="1">
    <citation type="submission" date="2023-03" db="EMBL/GenBank/DDBJ databases">
        <authorList>
            <person name="Steffen K."/>
            <person name="Cardenas P."/>
        </authorList>
    </citation>
    <scope>NUCLEOTIDE SEQUENCE</scope>
</reference>
<evidence type="ECO:0000256" key="2">
    <source>
        <dbReference type="ARBA" id="ARBA00022448"/>
    </source>
</evidence>
<dbReference type="EMBL" id="CASHTH010003471">
    <property type="protein sequence ID" value="CAI8045434.1"/>
    <property type="molecule type" value="Genomic_DNA"/>
</dbReference>
<evidence type="ECO:0000256" key="3">
    <source>
        <dbReference type="ARBA" id="ARBA00022741"/>
    </source>
</evidence>
<evidence type="ECO:0000256" key="1">
    <source>
        <dbReference type="ARBA" id="ARBA00005417"/>
    </source>
</evidence>
<dbReference type="SUPFAM" id="SSF52540">
    <property type="entry name" value="P-loop containing nucleoside triphosphate hydrolases"/>
    <property type="match status" value="1"/>
</dbReference>
<keyword evidence="6" id="KW-0449">Lipoprotein</keyword>
<accession>A0AA35TCH4</accession>
<keyword evidence="3" id="KW-0547">Nucleotide-binding</keyword>
<sequence length="234" mass="25469">MDNAIVRATGIHKTYDTGKIQVNALRGVDLSVGRGEMVAIMGPSGCGKTTMLNCLSGLDDVDSGQVIVDGVVLHDLPDDERSDYRARNMGFVFQLYNLLPVLTSVENVEMPLLLSGVGATEARRRSMGMLDRVGLADRASHLPAELSGGQRQRVTIARALVNQPSIIWADEPTGDLDSETTGEIMDLILELNRSNLQSFILVTHSEEVGRMAHRIVRMRDGVIVDDGFPNNPTN</sequence>
<keyword evidence="7" id="KW-1185">Reference proteome</keyword>
<dbReference type="Pfam" id="PF00005">
    <property type="entry name" value="ABC_tran"/>
    <property type="match status" value="1"/>
</dbReference>
<evidence type="ECO:0000313" key="7">
    <source>
        <dbReference type="Proteomes" id="UP001174909"/>
    </source>
</evidence>
<organism evidence="6 7">
    <name type="scientific">Geodia barretti</name>
    <name type="common">Barrett's horny sponge</name>
    <dbReference type="NCBI Taxonomy" id="519541"/>
    <lineage>
        <taxon>Eukaryota</taxon>
        <taxon>Metazoa</taxon>
        <taxon>Porifera</taxon>
        <taxon>Demospongiae</taxon>
        <taxon>Heteroscleromorpha</taxon>
        <taxon>Tetractinellida</taxon>
        <taxon>Astrophorina</taxon>
        <taxon>Geodiidae</taxon>
        <taxon>Geodia</taxon>
    </lineage>
</organism>
<dbReference type="SMART" id="SM00382">
    <property type="entry name" value="AAA"/>
    <property type="match status" value="1"/>
</dbReference>
<dbReference type="AlphaFoldDB" id="A0AA35TCH4"/>
<evidence type="ECO:0000313" key="6">
    <source>
        <dbReference type="EMBL" id="CAI8045434.1"/>
    </source>
</evidence>